<dbReference type="CDD" id="cd00093">
    <property type="entry name" value="HTH_XRE"/>
    <property type="match status" value="1"/>
</dbReference>
<dbReference type="SUPFAM" id="SSF46894">
    <property type="entry name" value="C-terminal effector domain of the bipartite response regulators"/>
    <property type="match status" value="1"/>
</dbReference>
<dbReference type="PANTHER" id="PTHR47691:SF3">
    <property type="entry name" value="HTH-TYPE TRANSCRIPTIONAL REGULATOR RV0890C-RELATED"/>
    <property type="match status" value="1"/>
</dbReference>
<comment type="caution">
    <text evidence="3">The sequence shown here is derived from an EMBL/GenBank/DDBJ whole genome shotgun (WGS) entry which is preliminary data.</text>
</comment>
<accession>A0A5N8VVI5</accession>
<evidence type="ECO:0000313" key="4">
    <source>
        <dbReference type="Proteomes" id="UP000326979"/>
    </source>
</evidence>
<dbReference type="PROSITE" id="PS50943">
    <property type="entry name" value="HTH_CROC1"/>
    <property type="match status" value="1"/>
</dbReference>
<feature type="region of interest" description="Disordered" evidence="1">
    <location>
        <begin position="40"/>
        <end position="76"/>
    </location>
</feature>
<evidence type="ECO:0000259" key="2">
    <source>
        <dbReference type="PROSITE" id="PS50943"/>
    </source>
</evidence>
<dbReference type="EMBL" id="VJZE01000017">
    <property type="protein sequence ID" value="MPY39283.1"/>
    <property type="molecule type" value="Genomic_DNA"/>
</dbReference>
<dbReference type="GO" id="GO:0003677">
    <property type="term" value="F:DNA binding"/>
    <property type="evidence" value="ECO:0007669"/>
    <property type="project" value="InterPro"/>
</dbReference>
<protein>
    <submittedName>
        <fullName evidence="3">Helix-turn-helix domain-containing protein</fullName>
    </submittedName>
</protein>
<evidence type="ECO:0000313" key="3">
    <source>
        <dbReference type="EMBL" id="MPY39283.1"/>
    </source>
</evidence>
<dbReference type="Proteomes" id="UP000326979">
    <property type="component" value="Unassembled WGS sequence"/>
</dbReference>
<dbReference type="Pfam" id="PF13560">
    <property type="entry name" value="HTH_31"/>
    <property type="match status" value="1"/>
</dbReference>
<dbReference type="AlphaFoldDB" id="A0A5N8VVI5"/>
<dbReference type="InterPro" id="IPR010982">
    <property type="entry name" value="Lambda_DNA-bd_dom_sf"/>
</dbReference>
<keyword evidence="4" id="KW-1185">Reference proteome</keyword>
<feature type="domain" description="HTH cro/C1-type" evidence="2">
    <location>
        <begin position="83"/>
        <end position="139"/>
    </location>
</feature>
<dbReference type="InterPro" id="IPR016032">
    <property type="entry name" value="Sig_transdc_resp-reg_C-effctor"/>
</dbReference>
<dbReference type="SUPFAM" id="SSF52540">
    <property type="entry name" value="P-loop containing nucleoside triphosphate hydrolases"/>
    <property type="match status" value="1"/>
</dbReference>
<dbReference type="PANTHER" id="PTHR47691">
    <property type="entry name" value="REGULATOR-RELATED"/>
    <property type="match status" value="1"/>
</dbReference>
<organism evidence="3 4">
    <name type="scientific">Streptomyces phyllanthi</name>
    <dbReference type="NCBI Taxonomy" id="1803180"/>
    <lineage>
        <taxon>Bacteria</taxon>
        <taxon>Bacillati</taxon>
        <taxon>Actinomycetota</taxon>
        <taxon>Actinomycetes</taxon>
        <taxon>Kitasatosporales</taxon>
        <taxon>Streptomycetaceae</taxon>
        <taxon>Streptomyces</taxon>
    </lineage>
</organism>
<gene>
    <name evidence="3" type="ORF">FNH04_04915</name>
</gene>
<dbReference type="SUPFAM" id="SSF47413">
    <property type="entry name" value="lambda repressor-like DNA-binding domains"/>
    <property type="match status" value="1"/>
</dbReference>
<dbReference type="InterPro" id="IPR027417">
    <property type="entry name" value="P-loop_NTPase"/>
</dbReference>
<sequence>MSNKLREAVRQISDREREVLGHVVCGDTYGEIARRMNVSQHTVGKNAAPGPSLSERAARGPQKRPVPRPSEGGPEAVPFAELLKGHRGRSGLTQQQLADFATLSVRAIRDLESGRVRRPRRESVGLLADALRLGDPERLQLHVAGGSPADQRVSLFELPAPPAPPGALVGREAELQVLLDQVTVHGHRLVSVVGISGIGKTHLVLEAAQVLRAKGWRVGWHASAGDPHCCGVIPAAGSGSDEPPTRATDLTDDLAGAIGENHELLVIDGDDAPGPGRVDVGELLRRCPGLRVVVTGLAPRYLPGERVLPLTAMAVPGEARDYDYARLSEVASVALFLSHMRRSRPGFRLREDNAHAVVRLCRWLDGVPRALEYAAGWCLVYPPELLLARAGHDSSLLSSPAGCGCQDLLRSLVRSVDIVAERYRHVLAEVADRPHWTVADIDHLVPDPAAALHALLVHGLVRPAGAHLPEQFTALQLVRLLYVKDRTLTGASQAG</sequence>
<dbReference type="SMART" id="SM00530">
    <property type="entry name" value="HTH_XRE"/>
    <property type="match status" value="1"/>
</dbReference>
<dbReference type="InterPro" id="IPR036388">
    <property type="entry name" value="WH-like_DNA-bd_sf"/>
</dbReference>
<dbReference type="Gene3D" id="1.10.10.10">
    <property type="entry name" value="Winged helix-like DNA-binding domain superfamily/Winged helix DNA-binding domain"/>
    <property type="match status" value="1"/>
</dbReference>
<dbReference type="Gene3D" id="1.10.260.40">
    <property type="entry name" value="lambda repressor-like DNA-binding domains"/>
    <property type="match status" value="1"/>
</dbReference>
<evidence type="ECO:0000256" key="1">
    <source>
        <dbReference type="SAM" id="MobiDB-lite"/>
    </source>
</evidence>
<name>A0A5N8VVI5_9ACTN</name>
<reference evidence="3 4" key="1">
    <citation type="submission" date="2019-07" db="EMBL/GenBank/DDBJ databases">
        <title>New species of Amycolatopsis and Streptomyces.</title>
        <authorList>
            <person name="Duangmal K."/>
            <person name="Teo W.F.A."/>
            <person name="Lipun K."/>
        </authorList>
    </citation>
    <scope>NUCLEOTIDE SEQUENCE [LARGE SCALE GENOMIC DNA]</scope>
    <source>
        <strain evidence="3 4">TISTR 2346</strain>
    </source>
</reference>
<proteinExistence type="predicted"/>
<dbReference type="GO" id="GO:0006355">
    <property type="term" value="P:regulation of DNA-templated transcription"/>
    <property type="evidence" value="ECO:0007669"/>
    <property type="project" value="InterPro"/>
</dbReference>
<dbReference type="InterPro" id="IPR001387">
    <property type="entry name" value="Cro/C1-type_HTH"/>
</dbReference>
<dbReference type="Gene3D" id="3.40.50.300">
    <property type="entry name" value="P-loop containing nucleotide triphosphate hydrolases"/>
    <property type="match status" value="1"/>
</dbReference>